<dbReference type="AlphaFoldDB" id="A0AAN6XU34"/>
<evidence type="ECO:0000256" key="1">
    <source>
        <dbReference type="SAM" id="MobiDB-lite"/>
    </source>
</evidence>
<accession>A0AAN6XU34</accession>
<evidence type="ECO:0000313" key="4">
    <source>
        <dbReference type="Proteomes" id="UP001301769"/>
    </source>
</evidence>
<sequence length="763" mass="81397">MPLPQPKVPLTDICSTVFNNTLYTYSANAFQALPLESGGEWKQLPQGEKVSGGVCVGTTPGDPSTAALFVVGGKGSKSDYHGIQKYTYSTGKWESLSLPMPVTQERLWHGATYINTTDSLLIYAGSQDGSKNPSTQTFTIGANAPHAVTAYESIAPPSTNPILLQWSPSEAALIGGSADNKKIFLFSPERMWFDSGASLADPIPKDVTAVKAIIMKGDDGSKSLYTFDMTESPNSVKRTVLFTNQDTPVQNAAPVASRSVENRGLEKREPLTINDWPPYDGSQAPMAVRNGFALAEDHNGMVVFAGGNEDDVLCMFNARENVWENATAMFATVGILSDESSSTTTATTLSTSRDFRATATGEPSAVVAAPATPTESSTAQPVAGGGPIISTNTILGAVLGAIFGLAILLFAIYWCIQRTRKRQAHAEAGHARRASGYSADEKDPAGYASDSMARSLNAPGVFRGHQNKGSHSSFSSMAILMGRVNQQKPGLASPRRQPSKNSFHSRNSSADSTFRAFKSTISKPIPQTTPTQNLTATRPPRPDFQLQPPPIPTGEDKGVSFAANTTEPRSRNLTGGGPMDGDDSTRRSSGWNRYWSGGSALNMLGFGGNNNGNANSNASRRETVESDGSHYSDRNRITQDSATVPPLQFSEPRASFSRVTTRSPTVAHHNENISQGMPVQIETQRPVSAVSSMSGYSSGIPASVHDAWDPTEASKPWGADRAPATRYNATGPYTTPLAPASSTRAQPPPMRDDMSWLNLGDGR</sequence>
<protein>
    <recommendedName>
        <fullName evidence="5">Pre-mRNA splicing factor CLF1</fullName>
    </recommendedName>
</protein>
<feature type="compositionally biased region" description="Low complexity" evidence="1">
    <location>
        <begin position="362"/>
        <end position="379"/>
    </location>
</feature>
<dbReference type="Gene3D" id="2.120.10.80">
    <property type="entry name" value="Kelch-type beta propeller"/>
    <property type="match status" value="1"/>
</dbReference>
<feature type="region of interest" description="Disordered" evidence="1">
    <location>
        <begin position="606"/>
        <end position="668"/>
    </location>
</feature>
<comment type="caution">
    <text evidence="3">The sequence shown here is derived from an EMBL/GenBank/DDBJ whole genome shotgun (WGS) entry which is preliminary data.</text>
</comment>
<evidence type="ECO:0008006" key="5">
    <source>
        <dbReference type="Google" id="ProtNLM"/>
    </source>
</evidence>
<keyword evidence="4" id="KW-1185">Reference proteome</keyword>
<proteinExistence type="predicted"/>
<feature type="compositionally biased region" description="Polar residues" evidence="1">
    <location>
        <begin position="562"/>
        <end position="573"/>
    </location>
</feature>
<feature type="compositionally biased region" description="Polar residues" evidence="1">
    <location>
        <begin position="499"/>
        <end position="512"/>
    </location>
</feature>
<keyword evidence="2" id="KW-0472">Membrane</keyword>
<dbReference type="SUPFAM" id="SSF117281">
    <property type="entry name" value="Kelch motif"/>
    <property type="match status" value="1"/>
</dbReference>
<feature type="compositionally biased region" description="Polar residues" evidence="1">
    <location>
        <begin position="519"/>
        <end position="536"/>
    </location>
</feature>
<reference evidence="3" key="1">
    <citation type="journal article" date="2023" name="Mol. Phylogenet. Evol.">
        <title>Genome-scale phylogeny and comparative genomics of the fungal order Sordariales.</title>
        <authorList>
            <person name="Hensen N."/>
            <person name="Bonometti L."/>
            <person name="Westerberg I."/>
            <person name="Brannstrom I.O."/>
            <person name="Guillou S."/>
            <person name="Cros-Aarteil S."/>
            <person name="Calhoun S."/>
            <person name="Haridas S."/>
            <person name="Kuo A."/>
            <person name="Mondo S."/>
            <person name="Pangilinan J."/>
            <person name="Riley R."/>
            <person name="LaButti K."/>
            <person name="Andreopoulos B."/>
            <person name="Lipzen A."/>
            <person name="Chen C."/>
            <person name="Yan M."/>
            <person name="Daum C."/>
            <person name="Ng V."/>
            <person name="Clum A."/>
            <person name="Steindorff A."/>
            <person name="Ohm R.A."/>
            <person name="Martin F."/>
            <person name="Silar P."/>
            <person name="Natvig D.O."/>
            <person name="Lalanne C."/>
            <person name="Gautier V."/>
            <person name="Ament-Velasquez S.L."/>
            <person name="Kruys A."/>
            <person name="Hutchinson M.I."/>
            <person name="Powell A.J."/>
            <person name="Barry K."/>
            <person name="Miller A.N."/>
            <person name="Grigoriev I.V."/>
            <person name="Debuchy R."/>
            <person name="Gladieux P."/>
            <person name="Hiltunen Thoren M."/>
            <person name="Johannesson H."/>
        </authorList>
    </citation>
    <scope>NUCLEOTIDE SEQUENCE</scope>
    <source>
        <strain evidence="3">PSN293</strain>
    </source>
</reference>
<dbReference type="Proteomes" id="UP001301769">
    <property type="component" value="Unassembled WGS sequence"/>
</dbReference>
<gene>
    <name evidence="3" type="ORF">QBC37DRAFT_107282</name>
</gene>
<feature type="transmembrane region" description="Helical" evidence="2">
    <location>
        <begin position="394"/>
        <end position="416"/>
    </location>
</feature>
<organism evidence="3 4">
    <name type="scientific">Rhypophila decipiens</name>
    <dbReference type="NCBI Taxonomy" id="261697"/>
    <lineage>
        <taxon>Eukaryota</taxon>
        <taxon>Fungi</taxon>
        <taxon>Dikarya</taxon>
        <taxon>Ascomycota</taxon>
        <taxon>Pezizomycotina</taxon>
        <taxon>Sordariomycetes</taxon>
        <taxon>Sordariomycetidae</taxon>
        <taxon>Sordariales</taxon>
        <taxon>Naviculisporaceae</taxon>
        <taxon>Rhypophila</taxon>
    </lineage>
</organism>
<feature type="region of interest" description="Disordered" evidence="1">
    <location>
        <begin position="427"/>
        <end position="452"/>
    </location>
</feature>
<keyword evidence="2" id="KW-1133">Transmembrane helix</keyword>
<feature type="region of interest" description="Disordered" evidence="1">
    <location>
        <begin position="360"/>
        <end position="381"/>
    </location>
</feature>
<dbReference type="EMBL" id="MU858338">
    <property type="protein sequence ID" value="KAK4206913.1"/>
    <property type="molecule type" value="Genomic_DNA"/>
</dbReference>
<dbReference type="InterPro" id="IPR015915">
    <property type="entry name" value="Kelch-typ_b-propeller"/>
</dbReference>
<evidence type="ECO:0000256" key="2">
    <source>
        <dbReference type="SAM" id="Phobius"/>
    </source>
</evidence>
<evidence type="ECO:0000313" key="3">
    <source>
        <dbReference type="EMBL" id="KAK4206913.1"/>
    </source>
</evidence>
<reference evidence="3" key="2">
    <citation type="submission" date="2023-05" db="EMBL/GenBank/DDBJ databases">
        <authorList>
            <consortium name="Lawrence Berkeley National Laboratory"/>
            <person name="Steindorff A."/>
            <person name="Hensen N."/>
            <person name="Bonometti L."/>
            <person name="Westerberg I."/>
            <person name="Brannstrom I.O."/>
            <person name="Guillou S."/>
            <person name="Cros-Aarteil S."/>
            <person name="Calhoun S."/>
            <person name="Haridas S."/>
            <person name="Kuo A."/>
            <person name="Mondo S."/>
            <person name="Pangilinan J."/>
            <person name="Riley R."/>
            <person name="Labutti K."/>
            <person name="Andreopoulos B."/>
            <person name="Lipzen A."/>
            <person name="Chen C."/>
            <person name="Yanf M."/>
            <person name="Daum C."/>
            <person name="Ng V."/>
            <person name="Clum A."/>
            <person name="Ohm R."/>
            <person name="Martin F."/>
            <person name="Silar P."/>
            <person name="Natvig D."/>
            <person name="Lalanne C."/>
            <person name="Gautier V."/>
            <person name="Ament-Velasquez S.L."/>
            <person name="Kruys A."/>
            <person name="Hutchinson M.I."/>
            <person name="Powell A.J."/>
            <person name="Barry K."/>
            <person name="Miller A.N."/>
            <person name="Grigoriev I.V."/>
            <person name="Debuchy R."/>
            <person name="Gladieux P."/>
            <person name="Thoren M.H."/>
            <person name="Johannesson H."/>
        </authorList>
    </citation>
    <scope>NUCLEOTIDE SEQUENCE</scope>
    <source>
        <strain evidence="3">PSN293</strain>
    </source>
</reference>
<name>A0AAN6XU34_9PEZI</name>
<feature type="region of interest" description="Disordered" evidence="1">
    <location>
        <begin position="710"/>
        <end position="763"/>
    </location>
</feature>
<feature type="region of interest" description="Disordered" evidence="1">
    <location>
        <begin position="487"/>
        <end position="591"/>
    </location>
</feature>
<feature type="compositionally biased region" description="Basic and acidic residues" evidence="1">
    <location>
        <begin position="619"/>
        <end position="637"/>
    </location>
</feature>
<keyword evidence="2" id="KW-0812">Transmembrane</keyword>